<dbReference type="RefSeq" id="WP_186653243.1">
    <property type="nucleotide sequence ID" value="NZ_JABWQV010000001.1"/>
</dbReference>
<dbReference type="EMBL" id="JABWQV010000001">
    <property type="protein sequence ID" value="MBC3345156.1"/>
    <property type="molecule type" value="Genomic_DNA"/>
</dbReference>
<dbReference type="PROSITE" id="PS51819">
    <property type="entry name" value="VOC"/>
    <property type="match status" value="1"/>
</dbReference>
<dbReference type="InterPro" id="IPR037523">
    <property type="entry name" value="VOC_core"/>
</dbReference>
<dbReference type="SUPFAM" id="SSF54593">
    <property type="entry name" value="Glyoxalase/Bleomycin resistance protein/Dihydroxybiphenyl dioxygenase"/>
    <property type="match status" value="1"/>
</dbReference>
<proteinExistence type="predicted"/>
<comment type="caution">
    <text evidence="2">The sequence shown here is derived from an EMBL/GenBank/DDBJ whole genome shotgun (WGS) entry which is preliminary data.</text>
</comment>
<gene>
    <name evidence="2" type="ORF">HU811_00730</name>
</gene>
<evidence type="ECO:0000259" key="1">
    <source>
        <dbReference type="PROSITE" id="PS51819"/>
    </source>
</evidence>
<protein>
    <submittedName>
        <fullName evidence="2">VOC family protein</fullName>
    </submittedName>
</protein>
<evidence type="ECO:0000313" key="3">
    <source>
        <dbReference type="Proteomes" id="UP000617171"/>
    </source>
</evidence>
<feature type="domain" description="VOC" evidence="1">
    <location>
        <begin position="1"/>
        <end position="127"/>
    </location>
</feature>
<keyword evidence="3" id="KW-1185">Reference proteome</keyword>
<dbReference type="PANTHER" id="PTHR35006:SF1">
    <property type="entry name" value="BLL2941 PROTEIN"/>
    <property type="match status" value="1"/>
</dbReference>
<reference evidence="2 3" key="1">
    <citation type="journal article" date="2020" name="Microorganisms">
        <title>Reliable Identification of Environmental Pseudomonas Isolates Using the rpoD Gene.</title>
        <authorList>
            <consortium name="The Broad Institute Genome Sequencing Platform"/>
            <person name="Girard L."/>
            <person name="Lood C."/>
            <person name="Rokni-Zadeh H."/>
            <person name="van Noort V."/>
            <person name="Lavigne R."/>
            <person name="De Mot R."/>
        </authorList>
    </citation>
    <scope>NUCLEOTIDE SEQUENCE [LARGE SCALE GENOMIC DNA]</scope>
    <source>
        <strain evidence="2 3">SWRI196</strain>
    </source>
</reference>
<dbReference type="CDD" id="cd07262">
    <property type="entry name" value="VOC_like"/>
    <property type="match status" value="1"/>
</dbReference>
<accession>A0ABR6UKI1</accession>
<evidence type="ECO:0000313" key="2">
    <source>
        <dbReference type="EMBL" id="MBC3345156.1"/>
    </source>
</evidence>
<dbReference type="Proteomes" id="UP000617171">
    <property type="component" value="Unassembled WGS sequence"/>
</dbReference>
<sequence>MISHVFLGIADYDRALVFYSKIMAGLGLTLKFSDASKGWAGWISEGSPRPIFVIGKPFDGNPSAPGNGQMVALLAPSREVVARSHATALALGGTCEGAPGLRPHYHPDYYGAYFRDLDGNKLCVCCHDATARSAADGSKG</sequence>
<dbReference type="Pfam" id="PF00903">
    <property type="entry name" value="Glyoxalase"/>
    <property type="match status" value="1"/>
</dbReference>
<dbReference type="PANTHER" id="PTHR35006">
    <property type="entry name" value="GLYOXALASE FAMILY PROTEIN (AFU_ORTHOLOGUE AFUA_5G14830)"/>
    <property type="match status" value="1"/>
</dbReference>
<dbReference type="Gene3D" id="3.10.180.10">
    <property type="entry name" value="2,3-Dihydroxybiphenyl 1,2-Dioxygenase, domain 1"/>
    <property type="match status" value="1"/>
</dbReference>
<organism evidence="2 3">
    <name type="scientific">Pseudomonas tehranensis</name>
    <dbReference type="NCBI Taxonomy" id="2745502"/>
    <lineage>
        <taxon>Bacteria</taxon>
        <taxon>Pseudomonadati</taxon>
        <taxon>Pseudomonadota</taxon>
        <taxon>Gammaproteobacteria</taxon>
        <taxon>Pseudomonadales</taxon>
        <taxon>Pseudomonadaceae</taxon>
        <taxon>Pseudomonas</taxon>
    </lineage>
</organism>
<dbReference type="InterPro" id="IPR029068">
    <property type="entry name" value="Glyas_Bleomycin-R_OHBP_Dase"/>
</dbReference>
<dbReference type="InterPro" id="IPR004360">
    <property type="entry name" value="Glyas_Fos-R_dOase_dom"/>
</dbReference>
<name>A0ABR6UKI1_9PSED</name>